<dbReference type="AlphaFoldDB" id="A0A813MAB3"/>
<evidence type="ECO:0000256" key="4">
    <source>
        <dbReference type="SAM" id="MobiDB-lite"/>
    </source>
</evidence>
<evidence type="ECO:0000256" key="1">
    <source>
        <dbReference type="ARBA" id="ARBA00022771"/>
    </source>
</evidence>
<evidence type="ECO:0000259" key="5">
    <source>
        <dbReference type="PROSITE" id="PS50089"/>
    </source>
</evidence>
<keyword evidence="8" id="KW-1185">Reference proteome</keyword>
<dbReference type="OrthoDB" id="6078042at2759"/>
<evidence type="ECO:0000259" key="6">
    <source>
        <dbReference type="PROSITE" id="PS51065"/>
    </source>
</evidence>
<evidence type="ECO:0000313" key="8">
    <source>
        <dbReference type="Proteomes" id="UP000663879"/>
    </source>
</evidence>
<evidence type="ECO:0000256" key="2">
    <source>
        <dbReference type="ARBA" id="ARBA00022833"/>
    </source>
</evidence>
<dbReference type="InterPro" id="IPR001841">
    <property type="entry name" value="Znf_RING"/>
</dbReference>
<organism evidence="7 8">
    <name type="scientific">Brachionus calyciflorus</name>
    <dbReference type="NCBI Taxonomy" id="104777"/>
    <lineage>
        <taxon>Eukaryota</taxon>
        <taxon>Metazoa</taxon>
        <taxon>Spiralia</taxon>
        <taxon>Gnathifera</taxon>
        <taxon>Rotifera</taxon>
        <taxon>Eurotatoria</taxon>
        <taxon>Monogononta</taxon>
        <taxon>Pseudotrocha</taxon>
        <taxon>Ploima</taxon>
        <taxon>Brachionidae</taxon>
        <taxon>Brachionus</taxon>
    </lineage>
</organism>
<dbReference type="GO" id="GO:0008270">
    <property type="term" value="F:zinc ion binding"/>
    <property type="evidence" value="ECO:0007669"/>
    <property type="project" value="UniProtKB-KW"/>
</dbReference>
<gene>
    <name evidence="7" type="ORF">OXX778_LOCUS1876</name>
</gene>
<sequence>MGTNESKFTGYSDEGENSKNQQAVIVQSNYDESETETNDYENLSDQNSNNHYIQSNSLRFHDVCGKNIIISNNKQNAKRVERSFCDAIVFSNRPIEVYERIYVKITGLSSMWNGMLRFGLTSVNPDIHRKSLYQKEDLNKEKNNLDDDESSDDDYLFDLPKYVYPNLTNRKGYWAGAIPQNLVKENDILYFYVNSNGEIHYGINNCYKGQFLDGVEVYKKPQNPRSLWAVFDIYGNTLSIELINRVNDTNNNVRSLDSDYESSTTISSFTNNFRTLSTNNSSETNLNSIGSSINSSDTLITIIPNQNTNVTVRQNRQNRRSVEDNFDRLLISHRQLCVDNHLNKTLSDSIVHDSDTVAQKELNEKIKNFYESIPVLIHEKSESFLRNSYKFNSKIHGKNVNICEPDCSIAYRESSIRQMKNSKMTDLNTKEPTRNAYVFLDKPIEIGTAFCLQIVGIDQSLNESKMSLGIGCTTCNPNQLNPQKDLPNDADSLLDRREYWVVFQNLFNSDIVTKKHNVSLADELCFIIEENTGNLKFYINGCLITDCLFNVDTTQKLWFFFDLCGRTNVIRLIKPCQKWNRVNGRVNRTRPNSALIDYYKSHIIPEEEERENVDNSQNRIAKSEKHKRNSGLEECCICLDAPIQCVFYSCGHMCVCWNCAVGLKKSNAQDSISQRGTQNNTQAKNPSKPICPICRNEIIDIIRVFKS</sequence>
<dbReference type="InterPro" id="IPR043136">
    <property type="entry name" value="B30.2/SPRY_sf"/>
</dbReference>
<dbReference type="InterPro" id="IPR037962">
    <property type="entry name" value="Neuralized"/>
</dbReference>
<feature type="domain" description="RING-type" evidence="5">
    <location>
        <begin position="635"/>
        <end position="695"/>
    </location>
</feature>
<comment type="caution">
    <text evidence="7">The sequence shown here is derived from an EMBL/GenBank/DDBJ whole genome shotgun (WGS) entry which is preliminary data.</text>
</comment>
<feature type="domain" description="NHR" evidence="6">
    <location>
        <begin position="57"/>
        <end position="245"/>
    </location>
</feature>
<dbReference type="InterPro" id="IPR013083">
    <property type="entry name" value="Znf_RING/FYVE/PHD"/>
</dbReference>
<feature type="region of interest" description="Disordered" evidence="4">
    <location>
        <begin position="1"/>
        <end position="24"/>
    </location>
</feature>
<keyword evidence="2" id="KW-0862">Zinc</keyword>
<dbReference type="Gene3D" id="2.60.120.920">
    <property type="match status" value="2"/>
</dbReference>
<dbReference type="SMART" id="SM00588">
    <property type="entry name" value="NEUZ"/>
    <property type="match status" value="1"/>
</dbReference>
<dbReference type="SMART" id="SM00184">
    <property type="entry name" value="RING"/>
    <property type="match status" value="1"/>
</dbReference>
<dbReference type="GO" id="GO:0061630">
    <property type="term" value="F:ubiquitin protein ligase activity"/>
    <property type="evidence" value="ECO:0007669"/>
    <property type="project" value="TreeGrafter"/>
</dbReference>
<evidence type="ECO:0000256" key="3">
    <source>
        <dbReference type="PROSITE-ProRule" id="PRU00175"/>
    </source>
</evidence>
<evidence type="ECO:0000313" key="7">
    <source>
        <dbReference type="EMBL" id="CAF0717915.1"/>
    </source>
</evidence>
<dbReference type="PANTHER" id="PTHR12429:SF6">
    <property type="entry name" value="PROTEIN NEURALIZED"/>
    <property type="match status" value="1"/>
</dbReference>
<keyword evidence="1 3" id="KW-0479">Metal-binding</keyword>
<dbReference type="InterPro" id="IPR006573">
    <property type="entry name" value="NHR_dom"/>
</dbReference>
<keyword evidence="1 3" id="KW-0863">Zinc-finger</keyword>
<name>A0A813MAB3_9BILA</name>
<proteinExistence type="predicted"/>
<dbReference type="Proteomes" id="UP000663879">
    <property type="component" value="Unassembled WGS sequence"/>
</dbReference>
<dbReference type="PANTHER" id="PTHR12429">
    <property type="entry name" value="NEURALIZED"/>
    <property type="match status" value="1"/>
</dbReference>
<dbReference type="Pfam" id="PF13920">
    <property type="entry name" value="zf-C3HC4_3"/>
    <property type="match status" value="1"/>
</dbReference>
<feature type="domain" description="NHR" evidence="6">
    <location>
        <begin position="388"/>
        <end position="575"/>
    </location>
</feature>
<dbReference type="Pfam" id="PF07177">
    <property type="entry name" value="Neuralized"/>
    <property type="match status" value="2"/>
</dbReference>
<accession>A0A813MAB3</accession>
<dbReference type="PROSITE" id="PS51065">
    <property type="entry name" value="NHR"/>
    <property type="match status" value="2"/>
</dbReference>
<reference evidence="7" key="1">
    <citation type="submission" date="2021-02" db="EMBL/GenBank/DDBJ databases">
        <authorList>
            <person name="Nowell W R."/>
        </authorList>
    </citation>
    <scope>NUCLEOTIDE SEQUENCE</scope>
    <source>
        <strain evidence="7">Ploen Becks lab</strain>
    </source>
</reference>
<dbReference type="EMBL" id="CAJNOC010000132">
    <property type="protein sequence ID" value="CAF0717915.1"/>
    <property type="molecule type" value="Genomic_DNA"/>
</dbReference>
<dbReference type="Gene3D" id="3.30.40.10">
    <property type="entry name" value="Zinc/RING finger domain, C3HC4 (zinc finger)"/>
    <property type="match status" value="1"/>
</dbReference>
<dbReference type="PROSITE" id="PS50089">
    <property type="entry name" value="ZF_RING_2"/>
    <property type="match status" value="1"/>
</dbReference>
<protein>
    <submittedName>
        <fullName evidence="7">Uncharacterized protein</fullName>
    </submittedName>
</protein>